<protein>
    <recommendedName>
        <fullName evidence="7">tRNA N6-adenosine threonylcarbamoyltransferase</fullName>
        <ecNumber evidence="7">2.3.1.234</ecNumber>
    </recommendedName>
    <alternativeName>
        <fullName evidence="7">N6-L-threonylcarbamoyladenine synthase</fullName>
        <shortName evidence="7">t(6)A synthase</shortName>
    </alternativeName>
    <alternativeName>
        <fullName evidence="7">t(6)A37 threonylcarbamoyladenosine biosynthesis protein TsaD</fullName>
    </alternativeName>
    <alternativeName>
        <fullName evidence="7">tRNA threonylcarbamoyladenosine biosynthesis protein TsaD</fullName>
    </alternativeName>
</protein>
<comment type="caution">
    <text evidence="9">The sequence shown here is derived from an EMBL/GenBank/DDBJ whole genome shotgun (WGS) entry which is preliminary data.</text>
</comment>
<dbReference type="NCBIfam" id="TIGR03723">
    <property type="entry name" value="T6A_TsaD_YgjD"/>
    <property type="match status" value="1"/>
</dbReference>
<feature type="binding site" evidence="7">
    <location>
        <position position="308"/>
    </location>
    <ligand>
        <name>Fe cation</name>
        <dbReference type="ChEBI" id="CHEBI:24875"/>
    </ligand>
</feature>
<dbReference type="NCBIfam" id="TIGR00329">
    <property type="entry name" value="gcp_kae1"/>
    <property type="match status" value="1"/>
</dbReference>
<comment type="similarity">
    <text evidence="7">Belongs to the KAE1 / TsaD family.</text>
</comment>
<feature type="binding site" evidence="7">
    <location>
        <position position="280"/>
    </location>
    <ligand>
        <name>substrate</name>
    </ligand>
</feature>
<keyword evidence="4 7" id="KW-0408">Iron</keyword>
<comment type="cofactor">
    <cofactor evidence="7">
        <name>Fe(2+)</name>
        <dbReference type="ChEBI" id="CHEBI:29033"/>
    </cofactor>
    <text evidence="7">Binds 1 Fe(2+) ion per subunit.</text>
</comment>
<name>A0A8J7Q5S5_9BACT</name>
<dbReference type="PRINTS" id="PR00789">
    <property type="entry name" value="OSIALOPTASE"/>
</dbReference>
<dbReference type="GO" id="GO:0005737">
    <property type="term" value="C:cytoplasm"/>
    <property type="evidence" value="ECO:0007669"/>
    <property type="project" value="UniProtKB-SubCell"/>
</dbReference>
<evidence type="ECO:0000313" key="9">
    <source>
        <dbReference type="EMBL" id="MBO1320977.1"/>
    </source>
</evidence>
<comment type="function">
    <text evidence="7">Required for the formation of a threonylcarbamoyl group on adenosine at position 37 (t(6)A37) in tRNAs that read codons beginning with adenine. Is involved in the transfer of the threonylcarbamoyl moiety of threonylcarbamoyl-AMP (TC-AMP) to the N6 group of A37, together with TsaE and TsaB. TsaD likely plays a direct catalytic role in this reaction.</text>
</comment>
<dbReference type="InterPro" id="IPR043129">
    <property type="entry name" value="ATPase_NBD"/>
</dbReference>
<proteinExistence type="inferred from homology"/>
<dbReference type="Gene3D" id="3.30.420.40">
    <property type="match status" value="2"/>
</dbReference>
<dbReference type="Proteomes" id="UP000664417">
    <property type="component" value="Unassembled WGS sequence"/>
</dbReference>
<feature type="binding site" evidence="7">
    <location>
        <position position="187"/>
    </location>
    <ligand>
        <name>substrate</name>
    </ligand>
</feature>
<keyword evidence="3 7" id="KW-0479">Metal-binding</keyword>
<accession>A0A8J7Q5S5</accession>
<dbReference type="GO" id="GO:0005506">
    <property type="term" value="F:iron ion binding"/>
    <property type="evidence" value="ECO:0007669"/>
    <property type="project" value="UniProtKB-UniRule"/>
</dbReference>
<comment type="subcellular location">
    <subcellularLocation>
        <location evidence="7">Cytoplasm</location>
    </subcellularLocation>
</comment>
<evidence type="ECO:0000256" key="3">
    <source>
        <dbReference type="ARBA" id="ARBA00022723"/>
    </source>
</evidence>
<gene>
    <name evidence="7 9" type="primary">tsaD</name>
    <name evidence="9" type="ORF">J3U88_21040</name>
</gene>
<keyword evidence="10" id="KW-1185">Reference proteome</keyword>
<dbReference type="InterPro" id="IPR000905">
    <property type="entry name" value="Gcp-like_dom"/>
</dbReference>
<evidence type="ECO:0000256" key="5">
    <source>
        <dbReference type="ARBA" id="ARBA00023315"/>
    </source>
</evidence>
<organism evidence="9 10">
    <name type="scientific">Acanthopleuribacter pedis</name>
    <dbReference type="NCBI Taxonomy" id="442870"/>
    <lineage>
        <taxon>Bacteria</taxon>
        <taxon>Pseudomonadati</taxon>
        <taxon>Acidobacteriota</taxon>
        <taxon>Holophagae</taxon>
        <taxon>Acanthopleuribacterales</taxon>
        <taxon>Acanthopleuribacteraceae</taxon>
        <taxon>Acanthopleuribacter</taxon>
    </lineage>
</organism>
<feature type="binding site" evidence="7">
    <location>
        <position position="114"/>
    </location>
    <ligand>
        <name>Fe cation</name>
        <dbReference type="ChEBI" id="CHEBI:24875"/>
    </ligand>
</feature>
<dbReference type="InterPro" id="IPR022450">
    <property type="entry name" value="TsaD"/>
</dbReference>
<comment type="catalytic activity">
    <reaction evidence="6 7">
        <text>L-threonylcarbamoyladenylate + adenosine(37) in tRNA = N(6)-L-threonylcarbamoyladenosine(37) in tRNA + AMP + H(+)</text>
        <dbReference type="Rhea" id="RHEA:37059"/>
        <dbReference type="Rhea" id="RHEA-COMP:10162"/>
        <dbReference type="Rhea" id="RHEA-COMP:10163"/>
        <dbReference type="ChEBI" id="CHEBI:15378"/>
        <dbReference type="ChEBI" id="CHEBI:73682"/>
        <dbReference type="ChEBI" id="CHEBI:74411"/>
        <dbReference type="ChEBI" id="CHEBI:74418"/>
        <dbReference type="ChEBI" id="CHEBI:456215"/>
        <dbReference type="EC" id="2.3.1.234"/>
    </reaction>
</comment>
<keyword evidence="1 7" id="KW-0808">Transferase</keyword>
<feature type="binding site" evidence="7">
    <location>
        <position position="183"/>
    </location>
    <ligand>
        <name>substrate</name>
    </ligand>
</feature>
<keyword evidence="5 7" id="KW-0012">Acyltransferase</keyword>
<evidence type="ECO:0000256" key="7">
    <source>
        <dbReference type="HAMAP-Rule" id="MF_01445"/>
    </source>
</evidence>
<dbReference type="HAMAP" id="MF_01445">
    <property type="entry name" value="TsaD"/>
    <property type="match status" value="1"/>
</dbReference>
<keyword evidence="7" id="KW-0963">Cytoplasm</keyword>
<reference evidence="9" key="1">
    <citation type="submission" date="2021-03" db="EMBL/GenBank/DDBJ databases">
        <authorList>
            <person name="Wang G."/>
        </authorList>
    </citation>
    <scope>NUCLEOTIDE SEQUENCE</scope>
    <source>
        <strain evidence="9">KCTC 12899</strain>
    </source>
</reference>
<dbReference type="InterPro" id="IPR017861">
    <property type="entry name" value="KAE1/TsaD"/>
</dbReference>
<dbReference type="EMBL" id="JAFREP010000020">
    <property type="protein sequence ID" value="MBO1320977.1"/>
    <property type="molecule type" value="Genomic_DNA"/>
</dbReference>
<dbReference type="CDD" id="cd24133">
    <property type="entry name" value="ASKHA_NBD_TsaD_bac"/>
    <property type="match status" value="1"/>
</dbReference>
<keyword evidence="2 7" id="KW-0819">tRNA processing</keyword>
<evidence type="ECO:0000256" key="6">
    <source>
        <dbReference type="ARBA" id="ARBA00048117"/>
    </source>
</evidence>
<dbReference type="Pfam" id="PF00814">
    <property type="entry name" value="TsaD"/>
    <property type="match status" value="1"/>
</dbReference>
<sequence>MAATIFLGVESSCDDTSIAVINNEGTILANVVSSQIKEHAPFGGVVPELASRAHLRNIPVVFQQAMDQAQIGLDDIDVVAVTHGPGLIGSLLVGVNFAKSLAFGRNLPLVPVNHIRGHIRALFLEHGDLPLPALTLIVSGGHTHLFLVETPDHFVLLAKTRDDAAGEAFDKLAKMLDLGFPGGAIVDKLAQSGDPKAFPFNMPRFSDGALDYSFSGLKTAAAHQLRRDPQRFSEPEGQAIRDLCASFQSAVVRHLLQRVRQALKVEKVASLSLGGGVACNSHLRQSFRELGDKYRLPTYITAPKLSTDNAAMIAAEGRHLFQQGITGSLDLNPEVRLNAFDEVRLLTGR</sequence>
<feature type="domain" description="Gcp-like" evidence="8">
    <location>
        <begin position="26"/>
        <end position="314"/>
    </location>
</feature>
<dbReference type="PANTHER" id="PTHR11735">
    <property type="entry name" value="TRNA N6-ADENOSINE THREONYLCARBAMOYLTRANSFERASE"/>
    <property type="match status" value="1"/>
</dbReference>
<dbReference type="GO" id="GO:0061711">
    <property type="term" value="F:tRNA N(6)-L-threonylcarbamoyladenine synthase activity"/>
    <property type="evidence" value="ECO:0007669"/>
    <property type="project" value="UniProtKB-EC"/>
</dbReference>
<dbReference type="FunFam" id="3.30.420.40:FF:000012">
    <property type="entry name" value="tRNA N6-adenosine threonylcarbamoyltransferase"/>
    <property type="match status" value="1"/>
</dbReference>
<evidence type="ECO:0000256" key="1">
    <source>
        <dbReference type="ARBA" id="ARBA00022679"/>
    </source>
</evidence>
<evidence type="ECO:0000259" key="8">
    <source>
        <dbReference type="Pfam" id="PF00814"/>
    </source>
</evidence>
<dbReference type="SUPFAM" id="SSF53067">
    <property type="entry name" value="Actin-like ATPase domain"/>
    <property type="match status" value="1"/>
</dbReference>
<evidence type="ECO:0000256" key="2">
    <source>
        <dbReference type="ARBA" id="ARBA00022694"/>
    </source>
</evidence>
<dbReference type="RefSeq" id="WP_207860952.1">
    <property type="nucleotide sequence ID" value="NZ_JAFREP010000020.1"/>
</dbReference>
<dbReference type="PANTHER" id="PTHR11735:SF6">
    <property type="entry name" value="TRNA N6-ADENOSINE THREONYLCARBAMOYLTRANSFERASE, MITOCHONDRIAL"/>
    <property type="match status" value="1"/>
</dbReference>
<feature type="binding site" evidence="7">
    <location>
        <position position="170"/>
    </location>
    <ligand>
        <name>substrate</name>
    </ligand>
</feature>
<dbReference type="AlphaFoldDB" id="A0A8J7Q5S5"/>
<dbReference type="GO" id="GO:0002949">
    <property type="term" value="P:tRNA threonylcarbamoyladenosine modification"/>
    <property type="evidence" value="ECO:0007669"/>
    <property type="project" value="UniProtKB-UniRule"/>
</dbReference>
<dbReference type="EC" id="2.3.1.234" evidence="7"/>
<evidence type="ECO:0000256" key="4">
    <source>
        <dbReference type="ARBA" id="ARBA00023004"/>
    </source>
</evidence>
<feature type="binding site" evidence="7">
    <location>
        <begin position="137"/>
        <end position="141"/>
    </location>
    <ligand>
        <name>substrate</name>
    </ligand>
</feature>
<feature type="binding site" evidence="7">
    <location>
        <position position="118"/>
    </location>
    <ligand>
        <name>Fe cation</name>
        <dbReference type="ChEBI" id="CHEBI:24875"/>
    </ligand>
</feature>
<evidence type="ECO:0000313" key="10">
    <source>
        <dbReference type="Proteomes" id="UP000664417"/>
    </source>
</evidence>